<dbReference type="Proteomes" id="UP001161017">
    <property type="component" value="Unassembled WGS sequence"/>
</dbReference>
<feature type="compositionally biased region" description="Polar residues" evidence="1">
    <location>
        <begin position="399"/>
        <end position="412"/>
    </location>
</feature>
<dbReference type="CDD" id="cd22699">
    <property type="entry name" value="FHA_PLM2-like"/>
    <property type="match status" value="1"/>
</dbReference>
<feature type="domain" description="FHA" evidence="2">
    <location>
        <begin position="117"/>
        <end position="169"/>
    </location>
</feature>
<evidence type="ECO:0000259" key="2">
    <source>
        <dbReference type="PROSITE" id="PS50006"/>
    </source>
</evidence>
<feature type="region of interest" description="Disordered" evidence="1">
    <location>
        <begin position="319"/>
        <end position="360"/>
    </location>
</feature>
<feature type="region of interest" description="Disordered" evidence="1">
    <location>
        <begin position="68"/>
        <end position="87"/>
    </location>
</feature>
<feature type="compositionally biased region" description="Polar residues" evidence="1">
    <location>
        <begin position="322"/>
        <end position="335"/>
    </location>
</feature>
<feature type="compositionally biased region" description="Low complexity" evidence="1">
    <location>
        <begin position="272"/>
        <end position="281"/>
    </location>
</feature>
<feature type="compositionally biased region" description="Polar residues" evidence="1">
    <location>
        <begin position="48"/>
        <end position="58"/>
    </location>
</feature>
<accession>A0AA43QIE5</accession>
<feature type="compositionally biased region" description="Low complexity" evidence="1">
    <location>
        <begin position="235"/>
        <end position="247"/>
    </location>
</feature>
<feature type="region of interest" description="Disordered" evidence="1">
    <location>
        <begin position="393"/>
        <end position="417"/>
    </location>
</feature>
<dbReference type="EMBL" id="JAPUFD010000001">
    <property type="protein sequence ID" value="MDI1485456.1"/>
    <property type="molecule type" value="Genomic_DNA"/>
</dbReference>
<proteinExistence type="predicted"/>
<dbReference type="PROSITE" id="PS50006">
    <property type="entry name" value="FHA_DOMAIN"/>
    <property type="match status" value="1"/>
</dbReference>
<evidence type="ECO:0000256" key="1">
    <source>
        <dbReference type="SAM" id="MobiDB-lite"/>
    </source>
</evidence>
<evidence type="ECO:0000313" key="4">
    <source>
        <dbReference type="Proteomes" id="UP001161017"/>
    </source>
</evidence>
<name>A0AA43QIE5_9LECA</name>
<reference evidence="3" key="1">
    <citation type="journal article" date="2023" name="Genome Biol. Evol.">
        <title>First Whole Genome Sequence and Flow Cytometry Genome Size Data for the Lichen-Forming Fungus Ramalina farinacea (Ascomycota).</title>
        <authorList>
            <person name="Llewellyn T."/>
            <person name="Mian S."/>
            <person name="Hill R."/>
            <person name="Leitch I.J."/>
            <person name="Gaya E."/>
        </authorList>
    </citation>
    <scope>NUCLEOTIDE SEQUENCE</scope>
    <source>
        <strain evidence="3">LIQ254RAFAR</strain>
    </source>
</reference>
<feature type="region of interest" description="Disordered" evidence="1">
    <location>
        <begin position="213"/>
        <end position="285"/>
    </location>
</feature>
<feature type="region of interest" description="Disordered" evidence="1">
    <location>
        <begin position="1"/>
        <end position="58"/>
    </location>
</feature>
<gene>
    <name evidence="3" type="primary">TOS4</name>
    <name evidence="3" type="ORF">OHK93_000594</name>
</gene>
<protein>
    <submittedName>
        <fullName evidence="3">Target of SBF</fullName>
    </submittedName>
</protein>
<feature type="compositionally biased region" description="Polar residues" evidence="1">
    <location>
        <begin position="1"/>
        <end position="10"/>
    </location>
</feature>
<evidence type="ECO:0000313" key="3">
    <source>
        <dbReference type="EMBL" id="MDI1485456.1"/>
    </source>
</evidence>
<feature type="compositionally biased region" description="Gly residues" evidence="1">
    <location>
        <begin position="248"/>
        <end position="262"/>
    </location>
</feature>
<organism evidence="3 4">
    <name type="scientific">Ramalina farinacea</name>
    <dbReference type="NCBI Taxonomy" id="258253"/>
    <lineage>
        <taxon>Eukaryota</taxon>
        <taxon>Fungi</taxon>
        <taxon>Dikarya</taxon>
        <taxon>Ascomycota</taxon>
        <taxon>Pezizomycotina</taxon>
        <taxon>Lecanoromycetes</taxon>
        <taxon>OSLEUM clade</taxon>
        <taxon>Lecanoromycetidae</taxon>
        <taxon>Lecanorales</taxon>
        <taxon>Lecanorineae</taxon>
        <taxon>Ramalinaceae</taxon>
        <taxon>Ramalina</taxon>
    </lineage>
</organism>
<dbReference type="AlphaFoldDB" id="A0AA43QIE5"/>
<keyword evidence="4" id="KW-1185">Reference proteome</keyword>
<comment type="caution">
    <text evidence="3">The sequence shown here is derived from an EMBL/GenBank/DDBJ whole genome shotgun (WGS) entry which is preliminary data.</text>
</comment>
<sequence>MASPSRQTPFHVSPVAGQKRSAPSLLPAFEPLSASPKLPRPIARLPNASPSKNRLKGLSQNYLPSATTSETYIPTSSPPRPSHTRRPGLQRTISALSERAPLATVPSIELDEHGEPTLMGRSSNSSHYQLSTNKLISRIHVRAFYIAPTATEPKKVQIECTGWNGVKVHCQGKAWDLFKGDTFTSETEDSEIMVDVQDARVLLQWPRSKEEELKVLTPTDSEGAGTPWDSENSPSRRAAAGESVRSRGSGGGGGRGGGGGGAQTSPLRHQYSPRSPVSPSPAVQAGSVGLLSGHMASNAAVSVPVQIYEDEPADEVLDGGATQPTQTTFVSSQSLHGGVKDSFATEPDSFSDNDEENDPVIHSFGPFGANLTGRMESFMSSVSPEVRRRALQPLKEESVSPQRQNQMFTSPSPKRRRLASPLEATSPAIKANVQSKASFGDGKDNSIVNFSINHLLYSQLSATPLSMLLQHVRAHLKAYPRHSGDAAATAADNGEEEYSSASLQKLLQGIPCIGTVQREGKDAAGKQLESEFYYMPERDNDPSRREVMQDMGIGGRGLRNCRKSHKQYYWRKPK</sequence>
<feature type="compositionally biased region" description="Acidic residues" evidence="1">
    <location>
        <begin position="349"/>
        <end position="358"/>
    </location>
</feature>
<dbReference type="InterPro" id="IPR000253">
    <property type="entry name" value="FHA_dom"/>
</dbReference>